<sequence>NQGRWSVQSNYRSTKPQHTQTKKEYFGVGSQMCGRISVRRPPFYRV</sequence>
<evidence type="ECO:0000313" key="2">
    <source>
        <dbReference type="EMBL" id="SVC69046.1"/>
    </source>
</evidence>
<dbReference type="AlphaFoldDB" id="A0A382P6Z2"/>
<feature type="non-terminal residue" evidence="2">
    <location>
        <position position="46"/>
    </location>
</feature>
<accession>A0A382P6Z2</accession>
<gene>
    <name evidence="2" type="ORF">METZ01_LOCUS321900</name>
</gene>
<name>A0A382P6Z2_9ZZZZ</name>
<dbReference type="EMBL" id="UINC01105249">
    <property type="protein sequence ID" value="SVC69046.1"/>
    <property type="molecule type" value="Genomic_DNA"/>
</dbReference>
<feature type="compositionally biased region" description="Polar residues" evidence="1">
    <location>
        <begin position="1"/>
        <end position="19"/>
    </location>
</feature>
<protein>
    <submittedName>
        <fullName evidence="2">Uncharacterized protein</fullName>
    </submittedName>
</protein>
<proteinExistence type="predicted"/>
<organism evidence="2">
    <name type="scientific">marine metagenome</name>
    <dbReference type="NCBI Taxonomy" id="408172"/>
    <lineage>
        <taxon>unclassified sequences</taxon>
        <taxon>metagenomes</taxon>
        <taxon>ecological metagenomes</taxon>
    </lineage>
</organism>
<evidence type="ECO:0000256" key="1">
    <source>
        <dbReference type="SAM" id="MobiDB-lite"/>
    </source>
</evidence>
<feature type="non-terminal residue" evidence="2">
    <location>
        <position position="1"/>
    </location>
</feature>
<reference evidence="2" key="1">
    <citation type="submission" date="2018-05" db="EMBL/GenBank/DDBJ databases">
        <authorList>
            <person name="Lanie J.A."/>
            <person name="Ng W.-L."/>
            <person name="Kazmierczak K.M."/>
            <person name="Andrzejewski T.M."/>
            <person name="Davidsen T.M."/>
            <person name="Wayne K.J."/>
            <person name="Tettelin H."/>
            <person name="Glass J.I."/>
            <person name="Rusch D."/>
            <person name="Podicherti R."/>
            <person name="Tsui H.-C.T."/>
            <person name="Winkler M.E."/>
        </authorList>
    </citation>
    <scope>NUCLEOTIDE SEQUENCE</scope>
</reference>
<feature type="region of interest" description="Disordered" evidence="1">
    <location>
        <begin position="1"/>
        <end position="21"/>
    </location>
</feature>